<dbReference type="OrthoDB" id="5397656at2"/>
<organism evidence="1 2">
    <name type="scientific">Geobacter pickeringii</name>
    <dbReference type="NCBI Taxonomy" id="345632"/>
    <lineage>
        <taxon>Bacteria</taxon>
        <taxon>Pseudomonadati</taxon>
        <taxon>Thermodesulfobacteriota</taxon>
        <taxon>Desulfuromonadia</taxon>
        <taxon>Geobacterales</taxon>
        <taxon>Geobacteraceae</taxon>
        <taxon>Geobacter</taxon>
    </lineage>
</organism>
<accession>A0A0B5BG28</accession>
<keyword evidence="2" id="KW-1185">Reference proteome</keyword>
<gene>
    <name evidence="1" type="ORF">GPICK_12640</name>
</gene>
<dbReference type="HOGENOM" id="CLU_208450_0_0_7"/>
<reference evidence="1 2" key="1">
    <citation type="journal article" date="2015" name="Genome Announc.">
        <title>Complete Genome of Geobacter pickeringii G13T, a Metal-Reducing Isolate from Sedimentary Kaolin Deposits.</title>
        <authorList>
            <person name="Badalamenti J.P."/>
            <person name="Bond D.R."/>
        </authorList>
    </citation>
    <scope>NUCLEOTIDE SEQUENCE [LARGE SCALE GENOMIC DNA]</scope>
    <source>
        <strain evidence="1 2">G13</strain>
    </source>
</reference>
<protein>
    <recommendedName>
        <fullName evidence="3">GATA-type domain-containing protein</fullName>
    </recommendedName>
</protein>
<evidence type="ECO:0000313" key="1">
    <source>
        <dbReference type="EMBL" id="AJE04094.1"/>
    </source>
</evidence>
<dbReference type="Proteomes" id="UP000057609">
    <property type="component" value="Chromosome"/>
</dbReference>
<dbReference type="AlphaFoldDB" id="A0A0B5BG28"/>
<sequence length="60" mass="6813">MDIMPMGDYYAWYCEWCDTRNLTLQQRFDTGIVSCGACHKPFTPLDLTGREPGFAVSVGF</sequence>
<dbReference type="RefSeq" id="WP_039743784.1">
    <property type="nucleotide sequence ID" value="NZ_CP009788.1"/>
</dbReference>
<evidence type="ECO:0008006" key="3">
    <source>
        <dbReference type="Google" id="ProtNLM"/>
    </source>
</evidence>
<proteinExistence type="predicted"/>
<dbReference type="KEGG" id="gpi:GPICK_12640"/>
<dbReference type="EMBL" id="CP009788">
    <property type="protein sequence ID" value="AJE04094.1"/>
    <property type="molecule type" value="Genomic_DNA"/>
</dbReference>
<name>A0A0B5BG28_9BACT</name>
<evidence type="ECO:0000313" key="2">
    <source>
        <dbReference type="Proteomes" id="UP000057609"/>
    </source>
</evidence>